<evidence type="ECO:0000256" key="11">
    <source>
        <dbReference type="ARBA" id="ARBA00023201"/>
    </source>
</evidence>
<evidence type="ECO:0000256" key="9">
    <source>
        <dbReference type="ARBA" id="ARBA00023053"/>
    </source>
</evidence>
<comment type="catalytic activity">
    <reaction evidence="13">
        <text>Na(+)(in) + ATP + H2O = Na(+)(out) + ADP + phosphate + H(+)</text>
        <dbReference type="Rhea" id="RHEA:14633"/>
        <dbReference type="ChEBI" id="CHEBI:15377"/>
        <dbReference type="ChEBI" id="CHEBI:15378"/>
        <dbReference type="ChEBI" id="CHEBI:29101"/>
        <dbReference type="ChEBI" id="CHEBI:30616"/>
        <dbReference type="ChEBI" id="CHEBI:43474"/>
        <dbReference type="ChEBI" id="CHEBI:456216"/>
        <dbReference type="EC" id="7.2.2.3"/>
    </reaction>
    <physiologicalReaction direction="left-to-right" evidence="13">
        <dbReference type="Rhea" id="RHEA:14634"/>
    </physiologicalReaction>
</comment>
<dbReference type="InterPro" id="IPR008250">
    <property type="entry name" value="ATPase_P-typ_transduc_dom_A_sf"/>
</dbReference>
<dbReference type="InterPro" id="IPR036412">
    <property type="entry name" value="HAD-like_sf"/>
</dbReference>
<evidence type="ECO:0000256" key="13">
    <source>
        <dbReference type="ARBA" id="ARBA00049499"/>
    </source>
</evidence>
<dbReference type="OrthoDB" id="3352408at2759"/>
<feature type="transmembrane region" description="Helical" evidence="15">
    <location>
        <begin position="882"/>
        <end position="903"/>
    </location>
</feature>
<dbReference type="SFLD" id="SFLDG00002">
    <property type="entry name" value="C1.7:_P-type_atpase_like"/>
    <property type="match status" value="1"/>
</dbReference>
<reference evidence="19 20" key="1">
    <citation type="submission" date="2016-11" db="EMBL/GenBank/DDBJ databases">
        <title>The macronuclear genome of Stentor coeruleus: a giant cell with tiny introns.</title>
        <authorList>
            <person name="Slabodnick M."/>
            <person name="Ruby J.G."/>
            <person name="Reiff S.B."/>
            <person name="Swart E.C."/>
            <person name="Gosai S."/>
            <person name="Prabakaran S."/>
            <person name="Witkowska E."/>
            <person name="Larue G.E."/>
            <person name="Fisher S."/>
            <person name="Freeman R.M."/>
            <person name="Gunawardena J."/>
            <person name="Chu W."/>
            <person name="Stover N.A."/>
            <person name="Gregory B.D."/>
            <person name="Nowacki M."/>
            <person name="Derisi J."/>
            <person name="Roy S.W."/>
            <person name="Marshall W.F."/>
            <person name="Sood P."/>
        </authorList>
    </citation>
    <scope>NUCLEOTIDE SEQUENCE [LARGE SCALE GENOMIC DNA]</scope>
    <source>
        <strain evidence="19">WM001</strain>
    </source>
</reference>
<dbReference type="PANTHER" id="PTHR24093:SF369">
    <property type="entry name" value="CALCIUM-TRANSPORTING ATPASE"/>
    <property type="match status" value="1"/>
</dbReference>
<evidence type="ECO:0000256" key="3">
    <source>
        <dbReference type="ARBA" id="ARBA00022723"/>
    </source>
</evidence>
<dbReference type="FunFam" id="1.20.1110.10:FF:000014">
    <property type="entry name" value="Calcium-transporting ATPase"/>
    <property type="match status" value="1"/>
</dbReference>
<comment type="caution">
    <text evidence="19">The sequence shown here is derived from an EMBL/GenBank/DDBJ whole genome shotgun (WGS) entry which is preliminary data.</text>
</comment>
<evidence type="ECO:0000313" key="19">
    <source>
        <dbReference type="EMBL" id="OMJ88318.1"/>
    </source>
</evidence>
<dbReference type="Pfam" id="PF00690">
    <property type="entry name" value="Cation_ATPase_N"/>
    <property type="match status" value="1"/>
</dbReference>
<comment type="subcellular location">
    <subcellularLocation>
        <location evidence="1">Endomembrane system</location>
        <topology evidence="1">Multi-pass membrane protein</topology>
    </subcellularLocation>
</comment>
<dbReference type="Gene3D" id="3.40.50.1000">
    <property type="entry name" value="HAD superfamily/HAD-like"/>
    <property type="match status" value="1"/>
</dbReference>
<keyword evidence="20" id="KW-1185">Reference proteome</keyword>
<dbReference type="SUPFAM" id="SSF56784">
    <property type="entry name" value="HAD-like"/>
    <property type="match status" value="1"/>
</dbReference>
<evidence type="ECO:0000256" key="7">
    <source>
        <dbReference type="ARBA" id="ARBA00022967"/>
    </source>
</evidence>
<keyword evidence="8 15" id="KW-1133">Transmembrane helix</keyword>
<organism evidence="19 20">
    <name type="scientific">Stentor coeruleus</name>
    <dbReference type="NCBI Taxonomy" id="5963"/>
    <lineage>
        <taxon>Eukaryota</taxon>
        <taxon>Sar</taxon>
        <taxon>Alveolata</taxon>
        <taxon>Ciliophora</taxon>
        <taxon>Postciliodesmatophora</taxon>
        <taxon>Heterotrichea</taxon>
        <taxon>Heterotrichida</taxon>
        <taxon>Stentoridae</taxon>
        <taxon>Stentor</taxon>
    </lineage>
</organism>
<keyword evidence="11" id="KW-0739">Sodium transport</keyword>
<feature type="transmembrane region" description="Helical" evidence="15">
    <location>
        <begin position="104"/>
        <end position="122"/>
    </location>
</feature>
<keyword evidence="7" id="KW-1278">Translocase</keyword>
<dbReference type="SUPFAM" id="SSF81665">
    <property type="entry name" value="Calcium ATPase, transmembrane domain M"/>
    <property type="match status" value="1"/>
</dbReference>
<dbReference type="Gene3D" id="1.20.1110.10">
    <property type="entry name" value="Calcium-transporting ATPase, transmembrane domain"/>
    <property type="match status" value="1"/>
</dbReference>
<dbReference type="Pfam" id="PF00122">
    <property type="entry name" value="E1-E2_ATPase"/>
    <property type="match status" value="1"/>
</dbReference>
<evidence type="ECO:0000256" key="2">
    <source>
        <dbReference type="ARBA" id="ARBA00022692"/>
    </source>
</evidence>
<feature type="domain" description="Cation-transporting P-type ATPase N-terminal" evidence="18">
    <location>
        <begin position="47"/>
        <end position="115"/>
    </location>
</feature>
<dbReference type="InterPro" id="IPR001757">
    <property type="entry name" value="P_typ_ATPase"/>
</dbReference>
<dbReference type="SUPFAM" id="SSF81660">
    <property type="entry name" value="Metal cation-transporting ATPase, ATP-binding domain N"/>
    <property type="match status" value="1"/>
</dbReference>
<feature type="transmembrane region" description="Helical" evidence="15">
    <location>
        <begin position="315"/>
        <end position="336"/>
    </location>
</feature>
<feature type="transmembrane region" description="Helical" evidence="15">
    <location>
        <begin position="953"/>
        <end position="970"/>
    </location>
</feature>
<keyword evidence="4" id="KW-0547">Nucleotide-binding</keyword>
<dbReference type="Gene3D" id="3.40.1110.10">
    <property type="entry name" value="Calcium-transporting ATPase, cytoplasmic domain N"/>
    <property type="match status" value="1"/>
</dbReference>
<keyword evidence="5" id="KW-0067">ATP-binding</keyword>
<dbReference type="FunFam" id="1.20.1110.10:FF:000036">
    <property type="entry name" value="Calcium-transporting ATPase"/>
    <property type="match status" value="1"/>
</dbReference>
<keyword evidence="11" id="KW-0813">Transport</keyword>
<dbReference type="EC" id="7.2.2.3" evidence="12"/>
<dbReference type="GO" id="GO:0005886">
    <property type="term" value="C:plasma membrane"/>
    <property type="evidence" value="ECO:0007669"/>
    <property type="project" value="TreeGrafter"/>
</dbReference>
<dbReference type="InterPro" id="IPR004014">
    <property type="entry name" value="ATPase_P-typ_cation-transptr_N"/>
</dbReference>
<keyword evidence="11" id="KW-0406">Ion transport</keyword>
<dbReference type="EMBL" id="MPUH01000153">
    <property type="protein sequence ID" value="OMJ88318.1"/>
    <property type="molecule type" value="Genomic_DNA"/>
</dbReference>
<dbReference type="GO" id="GO:0046872">
    <property type="term" value="F:metal ion binding"/>
    <property type="evidence" value="ECO:0007669"/>
    <property type="project" value="UniProtKB-KW"/>
</dbReference>
<evidence type="ECO:0000256" key="14">
    <source>
        <dbReference type="ARBA" id="ARBA00067200"/>
    </source>
</evidence>
<accession>A0A1R2CH50</accession>
<evidence type="ECO:0000259" key="18">
    <source>
        <dbReference type="Pfam" id="PF00690"/>
    </source>
</evidence>
<dbReference type="Proteomes" id="UP000187209">
    <property type="component" value="Unassembled WGS sequence"/>
</dbReference>
<feature type="transmembrane region" description="Helical" evidence="15">
    <location>
        <begin position="128"/>
        <end position="149"/>
    </location>
</feature>
<feature type="transmembrane region" description="Helical" evidence="15">
    <location>
        <begin position="990"/>
        <end position="1016"/>
    </location>
</feature>
<keyword evidence="2 15" id="KW-0812">Transmembrane</keyword>
<dbReference type="SFLD" id="SFLDS00003">
    <property type="entry name" value="Haloacid_Dehalogenase"/>
    <property type="match status" value="1"/>
</dbReference>
<keyword evidence="6" id="KW-0460">Magnesium</keyword>
<dbReference type="InterPro" id="IPR059000">
    <property type="entry name" value="ATPase_P-type_domA"/>
</dbReference>
<keyword evidence="9" id="KW-0915">Sodium</keyword>
<dbReference type="InterPro" id="IPR023214">
    <property type="entry name" value="HAD_sf"/>
</dbReference>
<dbReference type="NCBIfam" id="TIGR01494">
    <property type="entry name" value="ATPase_P-type"/>
    <property type="match status" value="2"/>
</dbReference>
<dbReference type="InterPro" id="IPR023298">
    <property type="entry name" value="ATPase_P-typ_TM_dom_sf"/>
</dbReference>
<evidence type="ECO:0000259" key="16">
    <source>
        <dbReference type="Pfam" id="PF00122"/>
    </source>
</evidence>
<dbReference type="PROSITE" id="PS00154">
    <property type="entry name" value="ATPASE_E1_E2"/>
    <property type="match status" value="1"/>
</dbReference>
<feature type="domain" description="Cation-transporting P-type ATPase C-terminal" evidence="17">
    <location>
        <begin position="835"/>
        <end position="1039"/>
    </location>
</feature>
<dbReference type="PRINTS" id="PR00119">
    <property type="entry name" value="CATATPASE"/>
</dbReference>
<evidence type="ECO:0000313" key="20">
    <source>
        <dbReference type="Proteomes" id="UP000187209"/>
    </source>
</evidence>
<evidence type="ECO:0000256" key="1">
    <source>
        <dbReference type="ARBA" id="ARBA00004127"/>
    </source>
</evidence>
<feature type="transmembrane region" description="Helical" evidence="15">
    <location>
        <begin position="356"/>
        <end position="381"/>
    </location>
</feature>
<dbReference type="GO" id="GO:0005524">
    <property type="term" value="F:ATP binding"/>
    <property type="evidence" value="ECO:0007669"/>
    <property type="project" value="UniProtKB-KW"/>
</dbReference>
<sequence>MKVEPVSLCDPDMPLISNFHFSVNSASDIVEAYRKRRLAEELDIIAQHGGVNTIVEKLKSNRQTGLLTSDDQSDRIAIFGINKPQKDIKLTYFQLCWNALKDNTLRILIVSGIVSLVIGAVLDEHPEIGWIEGFAIIFAVFVVVNVSAVNDFQKQNKFYELKKQNRGIKSVNILRDGLWKAVHPKTLLVGDIVKLENGIIIPADGILIEASSIEIVEAALTGENENIKKLSYKEAEAFRDEYYKSNPDYDVKEAKHHDIPSPIVLSGTNLAEGVGIMVVIAVGRNSAEGRIRELAEQEEEETPLMKKLNKLTETIAKGGVICSAITMLALFIRFGIKFKDESWNQKEDPTLIVKYFITGITVLVVAIPEGLPLAVTISLAYSVKKMQKENNLVRKMQACETMGGADMICSDKTGTLTQNKMTVNEFWAGSTYTIANKDNTVHRISNPSHLYLLKESIFTNTSAFIDPVKGQQGSKSEIALLLFMMELGHSDYLEMRGNYFERFYKIFPFSSKRKRSSTVVALEDGRKRVHLKGAVEIVIKSCINFMDSEGQLKSMNSDLLNTLNTVIGNMTCKALRVLAIAYKDLKTEVDYEEQDENGFPNIENSGFTLLGLAGIRDPIRNEVPEAVKKCQKAGITVRMVTGDNKATAQAIAKECFIIRTEESTVMEGKEFSELTGGTVCSQCRTKICPCPRNKAEKKKKGGNIRKDVVANFDVFKSFIKNLAVLARSAPDDKYTLVTGLRDMGHVVAVTGDGTNDAPALRKADIGFAMGIAGTDMAKEAAGIILLDDNFGSIVRAVVWGRNVYDNIRCFLQFQLTVNVVAVISAMTGALTIQQSPLTSVQLLWVNMIMDSMASLALATDPPTDKHLERKPYKKSEFIITKIMWKHILGQAILQIGLMFSMMFTGENFLPEFSRSDTVLKNGDYVRSGRLYDYKGNKDYYDYWYEPKYGPSRHFTYIFNIFVILQLFNEINSRKLRDEVNIFEGIQRNWLFILIWIITFLIQAIVIEFTSFAFSVSKYGLDIYQWLVCIAFGLTSLVWRVLIVFLPSKAFPETGNQQIEANSSKILSLRSHALVQRNTYRIG</sequence>
<dbReference type="InterPro" id="IPR044492">
    <property type="entry name" value="P_typ_ATPase_HD_dom"/>
</dbReference>
<dbReference type="FunFam" id="3.40.50.1000:FF:000001">
    <property type="entry name" value="Phospholipid-transporting ATPase IC"/>
    <property type="match status" value="1"/>
</dbReference>
<gene>
    <name evidence="19" type="ORF">SteCoe_9728</name>
</gene>
<evidence type="ECO:0000256" key="15">
    <source>
        <dbReference type="SAM" id="Phobius"/>
    </source>
</evidence>
<dbReference type="GO" id="GO:0016887">
    <property type="term" value="F:ATP hydrolysis activity"/>
    <property type="evidence" value="ECO:0007669"/>
    <property type="project" value="InterPro"/>
</dbReference>
<dbReference type="GO" id="GO:0005388">
    <property type="term" value="F:P-type calcium transporter activity"/>
    <property type="evidence" value="ECO:0007669"/>
    <property type="project" value="TreeGrafter"/>
</dbReference>
<dbReference type="InterPro" id="IPR006068">
    <property type="entry name" value="ATPase_P-typ_cation-transptr_C"/>
</dbReference>
<dbReference type="PRINTS" id="PR00121">
    <property type="entry name" value="NAKATPASE"/>
</dbReference>
<dbReference type="SFLD" id="SFLDF00027">
    <property type="entry name" value="p-type_atpase"/>
    <property type="match status" value="1"/>
</dbReference>
<keyword evidence="3" id="KW-0479">Metal-binding</keyword>
<feature type="transmembrane region" description="Helical" evidence="15">
    <location>
        <begin position="1022"/>
        <end position="1045"/>
    </location>
</feature>
<dbReference type="Gene3D" id="2.70.150.10">
    <property type="entry name" value="Calcium-transporting ATPase, cytoplasmic transduction domain A"/>
    <property type="match status" value="1"/>
</dbReference>
<protein>
    <recommendedName>
        <fullName evidence="14">P-type sodium-transporting ATPase4</fullName>
        <ecNumber evidence="12">7.2.2.3</ecNumber>
    </recommendedName>
</protein>
<feature type="domain" description="P-type ATPase A" evidence="16">
    <location>
        <begin position="169"/>
        <end position="295"/>
    </location>
</feature>
<evidence type="ECO:0000256" key="4">
    <source>
        <dbReference type="ARBA" id="ARBA00022741"/>
    </source>
</evidence>
<dbReference type="InterPro" id="IPR023299">
    <property type="entry name" value="ATPase_P-typ_cyto_dom_N"/>
</dbReference>
<dbReference type="InterPro" id="IPR018303">
    <property type="entry name" value="ATPase_P-typ_P_site"/>
</dbReference>
<dbReference type="GO" id="GO:0008554">
    <property type="term" value="F:P-type sodium transporter activity"/>
    <property type="evidence" value="ECO:0007669"/>
    <property type="project" value="UniProtKB-EC"/>
</dbReference>
<evidence type="ECO:0000256" key="8">
    <source>
        <dbReference type="ARBA" id="ARBA00022989"/>
    </source>
</evidence>
<proteinExistence type="predicted"/>
<keyword evidence="10 15" id="KW-0472">Membrane</keyword>
<dbReference type="AlphaFoldDB" id="A0A1R2CH50"/>
<evidence type="ECO:0000256" key="5">
    <source>
        <dbReference type="ARBA" id="ARBA00022840"/>
    </source>
</evidence>
<evidence type="ECO:0000256" key="6">
    <source>
        <dbReference type="ARBA" id="ARBA00022842"/>
    </source>
</evidence>
<dbReference type="GO" id="GO:0012505">
    <property type="term" value="C:endomembrane system"/>
    <property type="evidence" value="ECO:0007669"/>
    <property type="project" value="UniProtKB-SubCell"/>
</dbReference>
<dbReference type="Pfam" id="PF00689">
    <property type="entry name" value="Cation_ATPase_C"/>
    <property type="match status" value="1"/>
</dbReference>
<evidence type="ECO:0000256" key="10">
    <source>
        <dbReference type="ARBA" id="ARBA00023136"/>
    </source>
</evidence>
<name>A0A1R2CH50_9CILI</name>
<dbReference type="Pfam" id="PF13246">
    <property type="entry name" value="Cation_ATPase"/>
    <property type="match status" value="1"/>
</dbReference>
<evidence type="ECO:0000259" key="17">
    <source>
        <dbReference type="Pfam" id="PF00689"/>
    </source>
</evidence>
<dbReference type="PANTHER" id="PTHR24093">
    <property type="entry name" value="CATION TRANSPORTING ATPASE"/>
    <property type="match status" value="1"/>
</dbReference>
<dbReference type="SUPFAM" id="SSF81653">
    <property type="entry name" value="Calcium ATPase, transduction domain A"/>
    <property type="match status" value="1"/>
</dbReference>
<evidence type="ECO:0000256" key="12">
    <source>
        <dbReference type="ARBA" id="ARBA00035029"/>
    </source>
</evidence>